<evidence type="ECO:0000313" key="2">
    <source>
        <dbReference type="Proteomes" id="UP000243739"/>
    </source>
</evidence>
<gene>
    <name evidence="1" type="ORF">BHF71_10465</name>
</gene>
<dbReference type="EMBL" id="MIJF01000041">
    <property type="protein sequence ID" value="OEF98974.1"/>
    <property type="molecule type" value="Genomic_DNA"/>
</dbReference>
<evidence type="ECO:0008006" key="3">
    <source>
        <dbReference type="Google" id="ProtNLM"/>
    </source>
</evidence>
<proteinExistence type="predicted"/>
<dbReference type="Gene3D" id="3.20.80.10">
    <property type="entry name" value="Regulatory factor, effector binding domain"/>
    <property type="match status" value="1"/>
</dbReference>
<name>A0A1D2YTF2_9BACI</name>
<dbReference type="Proteomes" id="UP000243739">
    <property type="component" value="Unassembled WGS sequence"/>
</dbReference>
<protein>
    <recommendedName>
        <fullName evidence="3">AraC family transcriptional regulator</fullName>
    </recommendedName>
</protein>
<keyword evidence="2" id="KW-1185">Reference proteome</keyword>
<reference evidence="1 2" key="1">
    <citation type="submission" date="2016-09" db="EMBL/GenBank/DDBJ databases">
        <title>Draft genome sequence for the type strain of Vulcanibacillus modesticaldus BR, a strictly anaerobic, moderately thermophilic, and nitrate-reducing bacterium from deep sea-hydrothermal vents of the Mid-Atlantic Ridge.</title>
        <authorList>
            <person name="Abin C.A."/>
            <person name="Hollibaugh J.T."/>
        </authorList>
    </citation>
    <scope>NUCLEOTIDE SEQUENCE [LARGE SCALE GENOMIC DNA]</scope>
    <source>
        <strain evidence="1 2">BR</strain>
    </source>
</reference>
<comment type="caution">
    <text evidence="1">The sequence shown here is derived from an EMBL/GenBank/DDBJ whole genome shotgun (WGS) entry which is preliminary data.</text>
</comment>
<dbReference type="RefSeq" id="WP_069657161.1">
    <property type="nucleotide sequence ID" value="NZ_MIJF01000041.1"/>
</dbReference>
<dbReference type="STRING" id="337097.BHF71_10465"/>
<accession>A0A1D2YTF2</accession>
<dbReference type="AlphaFoldDB" id="A0A1D2YTF2"/>
<dbReference type="OrthoDB" id="2606326at2"/>
<organism evidence="1 2">
    <name type="scientific">Vulcanibacillus modesticaldus</name>
    <dbReference type="NCBI Taxonomy" id="337097"/>
    <lineage>
        <taxon>Bacteria</taxon>
        <taxon>Bacillati</taxon>
        <taxon>Bacillota</taxon>
        <taxon>Bacilli</taxon>
        <taxon>Bacillales</taxon>
        <taxon>Bacillaceae</taxon>
        <taxon>Vulcanibacillus</taxon>
    </lineage>
</organism>
<sequence length="157" mass="18068">MTGIETGKELKFENLISLRRKMTQQQLQEELMKLGKFLKENNINKVGPLISATFSVENVNGEQLIDSEFLVPVDKKVSLPNGYKFKEKFHLVNVVYKRYIGNPMYIQEAYNELLQFIQQNGLQQITAAYNVNVNEEEVAEGAEPIIDIYFEINSSML</sequence>
<dbReference type="InterPro" id="IPR011256">
    <property type="entry name" value="Reg_factor_effector_dom_sf"/>
</dbReference>
<evidence type="ECO:0000313" key="1">
    <source>
        <dbReference type="EMBL" id="OEF98974.1"/>
    </source>
</evidence>